<evidence type="ECO:0000256" key="6">
    <source>
        <dbReference type="ARBA" id="ARBA00038076"/>
    </source>
</evidence>
<dbReference type="InterPro" id="IPR050250">
    <property type="entry name" value="Macrolide_Exporter_MacB"/>
</dbReference>
<evidence type="ECO:0000313" key="10">
    <source>
        <dbReference type="EMBL" id="PIP23215.1"/>
    </source>
</evidence>
<reference evidence="10 11" key="1">
    <citation type="submission" date="2017-09" db="EMBL/GenBank/DDBJ databases">
        <title>Depth-based differentiation of microbial function through sediment-hosted aquifers and enrichment of novel symbionts in the deep terrestrial subsurface.</title>
        <authorList>
            <person name="Probst A.J."/>
            <person name="Ladd B."/>
            <person name="Jarett J.K."/>
            <person name="Geller-Mcgrath D.E."/>
            <person name="Sieber C.M."/>
            <person name="Emerson J.B."/>
            <person name="Anantharaman K."/>
            <person name="Thomas B.C."/>
            <person name="Malmstrom R."/>
            <person name="Stieglmeier M."/>
            <person name="Klingl A."/>
            <person name="Woyke T."/>
            <person name="Ryan C.M."/>
            <person name="Banfield J.F."/>
        </authorList>
    </citation>
    <scope>NUCLEOTIDE SEQUENCE [LARGE SCALE GENOMIC DNA]</scope>
    <source>
        <strain evidence="10">CG23_combo_of_CG06-09_8_20_14_all_38_19</strain>
    </source>
</reference>
<dbReference type="AlphaFoldDB" id="A0A2G9YVE3"/>
<dbReference type="InterPro" id="IPR003838">
    <property type="entry name" value="ABC3_permease_C"/>
</dbReference>
<evidence type="ECO:0000313" key="11">
    <source>
        <dbReference type="Proteomes" id="UP000230273"/>
    </source>
</evidence>
<keyword evidence="3 7" id="KW-0812">Transmembrane</keyword>
<dbReference type="PANTHER" id="PTHR30572">
    <property type="entry name" value="MEMBRANE COMPONENT OF TRANSPORTER-RELATED"/>
    <property type="match status" value="1"/>
</dbReference>
<proteinExistence type="inferred from homology"/>
<name>A0A2G9YVE3_9BACT</name>
<feature type="transmembrane region" description="Helical" evidence="7">
    <location>
        <begin position="329"/>
        <end position="355"/>
    </location>
</feature>
<keyword evidence="4 7" id="KW-1133">Transmembrane helix</keyword>
<accession>A0A2G9YVE3</accession>
<comment type="caution">
    <text evidence="10">The sequence shown here is derived from an EMBL/GenBank/DDBJ whole genome shotgun (WGS) entry which is preliminary data.</text>
</comment>
<dbReference type="InterPro" id="IPR025857">
    <property type="entry name" value="MacB_PCD"/>
</dbReference>
<dbReference type="GO" id="GO:0022857">
    <property type="term" value="F:transmembrane transporter activity"/>
    <property type="evidence" value="ECO:0007669"/>
    <property type="project" value="TreeGrafter"/>
</dbReference>
<comment type="similarity">
    <text evidence="6">Belongs to the ABC-4 integral membrane protein family.</text>
</comment>
<evidence type="ECO:0000259" key="9">
    <source>
        <dbReference type="Pfam" id="PF12704"/>
    </source>
</evidence>
<comment type="subcellular location">
    <subcellularLocation>
        <location evidence="1">Cell membrane</location>
        <topology evidence="1">Multi-pass membrane protein</topology>
    </subcellularLocation>
</comment>
<feature type="domain" description="ABC3 transporter permease C-terminal" evidence="8">
    <location>
        <begin position="286"/>
        <end position="399"/>
    </location>
</feature>
<evidence type="ECO:0000256" key="3">
    <source>
        <dbReference type="ARBA" id="ARBA00022692"/>
    </source>
</evidence>
<organism evidence="10 11">
    <name type="scientific">Candidatus Nealsonbacteria bacterium CG23_combo_of_CG06-09_8_20_14_all_38_19</name>
    <dbReference type="NCBI Taxonomy" id="1974721"/>
    <lineage>
        <taxon>Bacteria</taxon>
        <taxon>Candidatus Nealsoniibacteriota</taxon>
    </lineage>
</organism>
<feature type="domain" description="MacB-like periplasmic core" evidence="9">
    <location>
        <begin position="21"/>
        <end position="245"/>
    </location>
</feature>
<sequence length="406" mass="42817">MLIADLFEETYLAIFSNKSRSGLTILGIVIGIGSVIAMISIGQGATGSIETSIQSMGSNLITVMPGFQRNFSQVASNRGSAQTLTIEDSKAIAKEVSFVQAVAPEVSRRYQVVAKGKNTNTQVVGTVAEYLSVKNAEIDSGSFITEQNILNQSKVAALGPTTRDDLFGEGANPIGQTIRINGINFKVIGVTKSKGGTGFGSQDDMVFIPITTAQKFLTGTDYVSTISIQAKNPQVMADVQTGVTNLLLSLHNISDPQLADFSTLSQQDILGAASSITNTMTILLAAIAGISLIVGGIGIMNMMMTTVTERTREIGLRKAIGAKRADISLQFLTEAVMLTFIGGAFGIILGSVLAYGITVFGGMATKISLFSIILAFSVSAAIGIIFGYWPAQKAAKLNPIEALRYE</sequence>
<protein>
    <submittedName>
        <fullName evidence="10">Multidrug ABC transporter substrate-binding protein</fullName>
    </submittedName>
</protein>
<evidence type="ECO:0000259" key="8">
    <source>
        <dbReference type="Pfam" id="PF02687"/>
    </source>
</evidence>
<evidence type="ECO:0000256" key="1">
    <source>
        <dbReference type="ARBA" id="ARBA00004651"/>
    </source>
</evidence>
<dbReference type="Pfam" id="PF12704">
    <property type="entry name" value="MacB_PCD"/>
    <property type="match status" value="1"/>
</dbReference>
<dbReference type="EMBL" id="PCRP01000071">
    <property type="protein sequence ID" value="PIP23215.1"/>
    <property type="molecule type" value="Genomic_DNA"/>
</dbReference>
<evidence type="ECO:0000256" key="2">
    <source>
        <dbReference type="ARBA" id="ARBA00022475"/>
    </source>
</evidence>
<dbReference type="PANTHER" id="PTHR30572:SF4">
    <property type="entry name" value="ABC TRANSPORTER PERMEASE YTRF"/>
    <property type="match status" value="1"/>
</dbReference>
<dbReference type="Proteomes" id="UP000230273">
    <property type="component" value="Unassembled WGS sequence"/>
</dbReference>
<dbReference type="Pfam" id="PF02687">
    <property type="entry name" value="FtsX"/>
    <property type="match status" value="1"/>
</dbReference>
<keyword evidence="5 7" id="KW-0472">Membrane</keyword>
<evidence type="ECO:0000256" key="4">
    <source>
        <dbReference type="ARBA" id="ARBA00022989"/>
    </source>
</evidence>
<evidence type="ECO:0000256" key="7">
    <source>
        <dbReference type="SAM" id="Phobius"/>
    </source>
</evidence>
<feature type="transmembrane region" description="Helical" evidence="7">
    <location>
        <begin position="21"/>
        <end position="42"/>
    </location>
</feature>
<feature type="transmembrane region" description="Helical" evidence="7">
    <location>
        <begin position="282"/>
        <end position="308"/>
    </location>
</feature>
<dbReference type="GO" id="GO:0005886">
    <property type="term" value="C:plasma membrane"/>
    <property type="evidence" value="ECO:0007669"/>
    <property type="project" value="UniProtKB-SubCell"/>
</dbReference>
<feature type="transmembrane region" description="Helical" evidence="7">
    <location>
        <begin position="367"/>
        <end position="389"/>
    </location>
</feature>
<keyword evidence="2" id="KW-1003">Cell membrane</keyword>
<gene>
    <name evidence="10" type="ORF">COX36_04520</name>
</gene>
<evidence type="ECO:0000256" key="5">
    <source>
        <dbReference type="ARBA" id="ARBA00023136"/>
    </source>
</evidence>